<feature type="region of interest" description="Disordered" evidence="1">
    <location>
        <begin position="226"/>
        <end position="245"/>
    </location>
</feature>
<evidence type="ECO:0000313" key="3">
    <source>
        <dbReference type="Proteomes" id="UP000279259"/>
    </source>
</evidence>
<dbReference type="EMBL" id="RSCD01000027">
    <property type="protein sequence ID" value="RSH82245.1"/>
    <property type="molecule type" value="Genomic_DNA"/>
</dbReference>
<evidence type="ECO:0000256" key="1">
    <source>
        <dbReference type="SAM" id="MobiDB-lite"/>
    </source>
</evidence>
<comment type="caution">
    <text evidence="2">The sequence shown here is derived from an EMBL/GenBank/DDBJ whole genome shotgun (WGS) entry which is preliminary data.</text>
</comment>
<dbReference type="AlphaFoldDB" id="A0A427XTX6"/>
<dbReference type="OrthoDB" id="416777at2759"/>
<evidence type="ECO:0000313" key="2">
    <source>
        <dbReference type="EMBL" id="RSH82245.1"/>
    </source>
</evidence>
<feature type="compositionally biased region" description="Basic and acidic residues" evidence="1">
    <location>
        <begin position="230"/>
        <end position="240"/>
    </location>
</feature>
<dbReference type="STRING" id="1890683.A0A427XTX6"/>
<gene>
    <name evidence="2" type="ORF">EHS25_005955</name>
</gene>
<name>A0A427XTX6_9TREE</name>
<sequence length="395" mass="42037">MSRITLRPSALTAFLDTLPRLVLKSASPTHLPTQLPLALPSPLHTTNLITILHLVFSTLSSPTHAAYFGVTGSDPRETAVRGVMGLFLASEDGATREDKMVEFFGITVMREKQHETMQGITVGERWQPGVNVSGALVDLFRGLGGKVPGRCVGEAVEATIRQARETAGKGPSGAADMAKTFCGEVGFDIVMESFLAKVQVVGVERSLADSYTAPSGTGEVQFSMPMCPSPDHDLAHRQSQSDDLSLPLPSPVALSNLSPLPLPIHLLLVLGIFDLPPDLPGVSALEGAISTSRSHDVDIPSLAQGASSESSRGAKTSTETIEVPTETLRKLQTASVEACREIWAESRFSESKEKGVGAEDWKRNMSMADVARVCERLQGCIDREGLGVTLVPTGA</sequence>
<dbReference type="Proteomes" id="UP000279259">
    <property type="component" value="Unassembled WGS sequence"/>
</dbReference>
<keyword evidence="3" id="KW-1185">Reference proteome</keyword>
<organism evidence="2 3">
    <name type="scientific">Saitozyma podzolica</name>
    <dbReference type="NCBI Taxonomy" id="1890683"/>
    <lineage>
        <taxon>Eukaryota</taxon>
        <taxon>Fungi</taxon>
        <taxon>Dikarya</taxon>
        <taxon>Basidiomycota</taxon>
        <taxon>Agaricomycotina</taxon>
        <taxon>Tremellomycetes</taxon>
        <taxon>Tremellales</taxon>
        <taxon>Trimorphomycetaceae</taxon>
        <taxon>Saitozyma</taxon>
    </lineage>
</organism>
<feature type="compositionally biased region" description="Polar residues" evidence="1">
    <location>
        <begin position="304"/>
        <end position="320"/>
    </location>
</feature>
<proteinExistence type="predicted"/>
<feature type="region of interest" description="Disordered" evidence="1">
    <location>
        <begin position="299"/>
        <end position="323"/>
    </location>
</feature>
<protein>
    <submittedName>
        <fullName evidence="2">Uncharacterized protein</fullName>
    </submittedName>
</protein>
<reference evidence="2 3" key="1">
    <citation type="submission" date="2018-11" db="EMBL/GenBank/DDBJ databases">
        <title>Genome sequence of Saitozyma podzolica DSM 27192.</title>
        <authorList>
            <person name="Aliyu H."/>
            <person name="Gorte O."/>
            <person name="Ochsenreither K."/>
        </authorList>
    </citation>
    <scope>NUCLEOTIDE SEQUENCE [LARGE SCALE GENOMIC DNA]</scope>
    <source>
        <strain evidence="2 3">DSM 27192</strain>
    </source>
</reference>
<accession>A0A427XTX6</accession>